<feature type="transmembrane region" description="Helical" evidence="7">
    <location>
        <begin position="139"/>
        <end position="160"/>
    </location>
</feature>
<dbReference type="GO" id="GO:0005886">
    <property type="term" value="C:plasma membrane"/>
    <property type="evidence" value="ECO:0007669"/>
    <property type="project" value="UniProtKB-SubCell"/>
</dbReference>
<protein>
    <submittedName>
        <fullName evidence="9">MFS transporter</fullName>
    </submittedName>
</protein>
<dbReference type="PANTHER" id="PTHR42718:SF46">
    <property type="entry name" value="BLR6921 PROTEIN"/>
    <property type="match status" value="1"/>
</dbReference>
<evidence type="ECO:0000256" key="4">
    <source>
        <dbReference type="ARBA" id="ARBA00022692"/>
    </source>
</evidence>
<feature type="transmembrane region" description="Helical" evidence="7">
    <location>
        <begin position="444"/>
        <end position="464"/>
    </location>
</feature>
<accession>A0A543IPX4</accession>
<dbReference type="PROSITE" id="PS50850">
    <property type="entry name" value="MFS"/>
    <property type="match status" value="1"/>
</dbReference>
<dbReference type="Proteomes" id="UP000319213">
    <property type="component" value="Unassembled WGS sequence"/>
</dbReference>
<dbReference type="InterPro" id="IPR020846">
    <property type="entry name" value="MFS_dom"/>
</dbReference>
<evidence type="ECO:0000256" key="1">
    <source>
        <dbReference type="ARBA" id="ARBA00004651"/>
    </source>
</evidence>
<gene>
    <name evidence="9" type="ORF">FHX40_4758</name>
</gene>
<feature type="transmembrane region" description="Helical" evidence="7">
    <location>
        <begin position="50"/>
        <end position="72"/>
    </location>
</feature>
<dbReference type="RefSeq" id="WP_142262146.1">
    <property type="nucleotide sequence ID" value="NZ_BMPV01000002.1"/>
</dbReference>
<dbReference type="OrthoDB" id="7375466at2"/>
<feature type="transmembrane region" description="Helical" evidence="7">
    <location>
        <begin position="405"/>
        <end position="424"/>
    </location>
</feature>
<dbReference type="SUPFAM" id="SSF103473">
    <property type="entry name" value="MFS general substrate transporter"/>
    <property type="match status" value="1"/>
</dbReference>
<keyword evidence="10" id="KW-1185">Reference proteome</keyword>
<feature type="transmembrane region" description="Helical" evidence="7">
    <location>
        <begin position="359"/>
        <end position="384"/>
    </location>
</feature>
<dbReference type="GO" id="GO:0022857">
    <property type="term" value="F:transmembrane transporter activity"/>
    <property type="evidence" value="ECO:0007669"/>
    <property type="project" value="InterPro"/>
</dbReference>
<evidence type="ECO:0000256" key="3">
    <source>
        <dbReference type="ARBA" id="ARBA00022475"/>
    </source>
</evidence>
<dbReference type="EMBL" id="VFPQ01000002">
    <property type="protein sequence ID" value="TQM72608.1"/>
    <property type="molecule type" value="Genomic_DNA"/>
</dbReference>
<keyword evidence="3" id="KW-1003">Cell membrane</keyword>
<evidence type="ECO:0000256" key="6">
    <source>
        <dbReference type="ARBA" id="ARBA00023136"/>
    </source>
</evidence>
<feature type="transmembrane region" description="Helical" evidence="7">
    <location>
        <begin position="84"/>
        <end position="103"/>
    </location>
</feature>
<evidence type="ECO:0000256" key="5">
    <source>
        <dbReference type="ARBA" id="ARBA00022989"/>
    </source>
</evidence>
<feature type="transmembrane region" description="Helical" evidence="7">
    <location>
        <begin position="270"/>
        <end position="293"/>
    </location>
</feature>
<dbReference type="AlphaFoldDB" id="A0A543IPX4"/>
<feature type="transmembrane region" description="Helical" evidence="7">
    <location>
        <begin position="12"/>
        <end position="38"/>
    </location>
</feature>
<evidence type="ECO:0000259" key="8">
    <source>
        <dbReference type="PROSITE" id="PS50850"/>
    </source>
</evidence>
<proteinExistence type="predicted"/>
<feature type="transmembrane region" description="Helical" evidence="7">
    <location>
        <begin position="109"/>
        <end position="127"/>
    </location>
</feature>
<dbReference type="Gene3D" id="1.20.1250.20">
    <property type="entry name" value="MFS general substrate transporter like domains"/>
    <property type="match status" value="1"/>
</dbReference>
<evidence type="ECO:0000256" key="2">
    <source>
        <dbReference type="ARBA" id="ARBA00022448"/>
    </source>
</evidence>
<keyword evidence="5 7" id="KW-1133">Transmembrane helix</keyword>
<comment type="caution">
    <text evidence="9">The sequence shown here is derived from an EMBL/GenBank/DDBJ whole genome shotgun (WGS) entry which is preliminary data.</text>
</comment>
<evidence type="ECO:0000256" key="7">
    <source>
        <dbReference type="SAM" id="Phobius"/>
    </source>
</evidence>
<dbReference type="Pfam" id="PF07690">
    <property type="entry name" value="MFS_1"/>
    <property type="match status" value="1"/>
</dbReference>
<keyword evidence="2" id="KW-0813">Transport</keyword>
<organism evidence="9 10">
    <name type="scientific">Thermopolyspora flexuosa</name>
    <dbReference type="NCBI Taxonomy" id="103836"/>
    <lineage>
        <taxon>Bacteria</taxon>
        <taxon>Bacillati</taxon>
        <taxon>Actinomycetota</taxon>
        <taxon>Actinomycetes</taxon>
        <taxon>Streptosporangiales</taxon>
        <taxon>Streptosporangiaceae</taxon>
        <taxon>Thermopolyspora</taxon>
    </lineage>
</organism>
<feature type="transmembrane region" description="Helical" evidence="7">
    <location>
        <begin position="233"/>
        <end position="249"/>
    </location>
</feature>
<feature type="transmembrane region" description="Helical" evidence="7">
    <location>
        <begin position="305"/>
        <end position="325"/>
    </location>
</feature>
<evidence type="ECO:0000313" key="9">
    <source>
        <dbReference type="EMBL" id="TQM72608.1"/>
    </source>
</evidence>
<evidence type="ECO:0000313" key="10">
    <source>
        <dbReference type="Proteomes" id="UP000319213"/>
    </source>
</evidence>
<dbReference type="PANTHER" id="PTHR42718">
    <property type="entry name" value="MAJOR FACILITATOR SUPERFAMILY MULTIDRUG TRANSPORTER MFSC"/>
    <property type="match status" value="1"/>
</dbReference>
<dbReference type="InterPro" id="IPR036259">
    <property type="entry name" value="MFS_trans_sf"/>
</dbReference>
<dbReference type="InterPro" id="IPR011701">
    <property type="entry name" value="MFS"/>
</dbReference>
<sequence length="481" mass="47171">MTSTTTRARAHRVVFPLLGAVQVTLIAAITLLAVPLPAIQREFGLAQGELALLSSGYGLAFGGLLLLGGRLADLRGAHRTLRAGLALFGAAGLAGALAPAFGVLLAARLAQGAGAALAAPAALALVTRLHPEGPRRARALAVWGTLSVSGAVGGSLLSGLVASVASWRWCLLLPVAVAAAGLLSRSVRHAGAPAAVSPGAAGGDRERLDLPGALLGTGGLVLLGHGLLTATGPAPAVAGLALLAAFTAVESRTARPLLPPRMLVDRARRVALPVILVTAAASAATMFFLSLYFQQVRGMSAAQTSAAFLPNLLVLGTGPAAARAIGRFGPRAATVAGLLIAAAAMPPLATLAPGTPWPAIVLVALPLFAAGSGLALAGATVIGMSGTPPHRAGLAGGLINTAMEVGPTVGLAVLVAIASARTAALGCPGGVAAGCGAAAVTGGYALAFGTIGAAFLLVAAFAAITRTPDRNTDAHRKEVAG</sequence>
<comment type="subcellular location">
    <subcellularLocation>
        <location evidence="1">Cell membrane</location>
        <topology evidence="1">Multi-pass membrane protein</topology>
    </subcellularLocation>
</comment>
<keyword evidence="4 7" id="KW-0812">Transmembrane</keyword>
<dbReference type="Gene3D" id="1.20.1720.10">
    <property type="entry name" value="Multidrug resistance protein D"/>
    <property type="match status" value="1"/>
</dbReference>
<keyword evidence="6 7" id="KW-0472">Membrane</keyword>
<name>A0A543IPX4_9ACTN</name>
<feature type="transmembrane region" description="Helical" evidence="7">
    <location>
        <begin position="332"/>
        <end position="353"/>
    </location>
</feature>
<feature type="domain" description="Major facilitator superfamily (MFS) profile" evidence="8">
    <location>
        <begin position="12"/>
        <end position="470"/>
    </location>
</feature>
<reference evidence="9 10" key="1">
    <citation type="submission" date="2019-06" db="EMBL/GenBank/DDBJ databases">
        <title>Sequencing the genomes of 1000 actinobacteria strains.</title>
        <authorList>
            <person name="Klenk H.-P."/>
        </authorList>
    </citation>
    <scope>NUCLEOTIDE SEQUENCE [LARGE SCALE GENOMIC DNA]</scope>
    <source>
        <strain evidence="9 10">DSM 43186</strain>
    </source>
</reference>